<gene>
    <name evidence="1" type="ORF">HC175_03655</name>
</gene>
<accession>A0ABX1CXX6</accession>
<sequence length="105" mass="12100">MVARIWHGYTSKENAAAYEQLLTSKIFKDIEGKCGEDFKGVQLLQREIDEEVEFTTMIWFSDLAAVKKLTGEDFETAFIPEEARALLSHFDEKVRHSHLIYTTGK</sequence>
<name>A0ABX1CXX6_9FLAO</name>
<dbReference type="Proteomes" id="UP000703674">
    <property type="component" value="Unassembled WGS sequence"/>
</dbReference>
<dbReference type="RefSeq" id="WP_168137171.1">
    <property type="nucleotide sequence ID" value="NZ_JAAVJR010000002.1"/>
</dbReference>
<keyword evidence="1" id="KW-0503">Monooxygenase</keyword>
<evidence type="ECO:0000313" key="1">
    <source>
        <dbReference type="EMBL" id="NJW52007.1"/>
    </source>
</evidence>
<dbReference type="EMBL" id="JAAVJR010000002">
    <property type="protein sequence ID" value="NJW52007.1"/>
    <property type="molecule type" value="Genomic_DNA"/>
</dbReference>
<dbReference type="GO" id="GO:0004497">
    <property type="term" value="F:monooxygenase activity"/>
    <property type="evidence" value="ECO:0007669"/>
    <property type="project" value="UniProtKB-KW"/>
</dbReference>
<evidence type="ECO:0000313" key="2">
    <source>
        <dbReference type="Proteomes" id="UP000703674"/>
    </source>
</evidence>
<organism evidence="1 2">
    <name type="scientific">Salinimicrobium oceani</name>
    <dbReference type="NCBI Taxonomy" id="2722702"/>
    <lineage>
        <taxon>Bacteria</taxon>
        <taxon>Pseudomonadati</taxon>
        <taxon>Bacteroidota</taxon>
        <taxon>Flavobacteriia</taxon>
        <taxon>Flavobacteriales</taxon>
        <taxon>Flavobacteriaceae</taxon>
        <taxon>Salinimicrobium</taxon>
    </lineage>
</organism>
<protein>
    <submittedName>
        <fullName evidence="1">Antibiotic biosynthesis monooxygenase</fullName>
    </submittedName>
</protein>
<keyword evidence="1" id="KW-0560">Oxidoreductase</keyword>
<comment type="caution">
    <text evidence="1">The sequence shown here is derived from an EMBL/GenBank/DDBJ whole genome shotgun (WGS) entry which is preliminary data.</text>
</comment>
<keyword evidence="2" id="KW-1185">Reference proteome</keyword>
<proteinExistence type="predicted"/>
<reference evidence="1 2" key="1">
    <citation type="submission" date="2020-03" db="EMBL/GenBank/DDBJ databases">
        <title>Salinimicrobium sp. nov, isolated from SCS.</title>
        <authorList>
            <person name="Cao W.R."/>
        </authorList>
    </citation>
    <scope>NUCLEOTIDE SEQUENCE [LARGE SCALE GENOMIC DNA]</scope>
    <source>
        <strain evidence="2">J15B91</strain>
    </source>
</reference>